<protein>
    <recommendedName>
        <fullName evidence="14">ATP synthase subunit b</fullName>
    </recommendedName>
</protein>
<evidence type="ECO:0000256" key="5">
    <source>
        <dbReference type="ARBA" id="ARBA00022989"/>
    </source>
</evidence>
<evidence type="ECO:0000256" key="2">
    <source>
        <dbReference type="ARBA" id="ARBA00022547"/>
    </source>
</evidence>
<comment type="function">
    <text evidence="9">F(1)F(0) ATP synthase produces ATP from ADP in the presence of a proton or sodium gradient. F-type ATPases consist of two structural domains, F(1) containing the extramembraneous catalytic core and F(0) containing the membrane proton channel, linked together by a central stalk and a peripheral stalk. During catalysis, ATP synthesis in the catalytic domain of F(1) is coupled via a rotary mechanism of the central stalk subunits to proton translocation.</text>
</comment>
<keyword evidence="3 11" id="KW-0812">Transmembrane</keyword>
<dbReference type="InterPro" id="IPR002146">
    <property type="entry name" value="ATP_synth_b/b'su_bac/chlpt"/>
</dbReference>
<dbReference type="GO" id="GO:0015986">
    <property type="term" value="P:proton motive force-driven ATP synthesis"/>
    <property type="evidence" value="ECO:0007669"/>
    <property type="project" value="InterPro"/>
</dbReference>
<evidence type="ECO:0000256" key="3">
    <source>
        <dbReference type="ARBA" id="ARBA00022692"/>
    </source>
</evidence>
<dbReference type="AlphaFoldDB" id="A0A292IJB7"/>
<dbReference type="GO" id="GO:0015078">
    <property type="term" value="F:proton transmembrane transporter activity"/>
    <property type="evidence" value="ECO:0007669"/>
    <property type="project" value="InterPro"/>
</dbReference>
<sequence>MDEATEAYAQAKVYLENANAKRLKASMEANQIIAHATNEGFRIKAEIEDTAKRSANITIQNAKQELVRRERVLREEMQKQIINVALTASEALTKKSLSSADNQAFIEDFIKALEEADLD</sequence>
<evidence type="ECO:0008006" key="14">
    <source>
        <dbReference type="Google" id="ProtNLM"/>
    </source>
</evidence>
<evidence type="ECO:0000256" key="11">
    <source>
        <dbReference type="RuleBase" id="RU003848"/>
    </source>
</evidence>
<evidence type="ECO:0000313" key="13">
    <source>
        <dbReference type="Proteomes" id="UP000261764"/>
    </source>
</evidence>
<keyword evidence="13" id="KW-1185">Reference proteome</keyword>
<gene>
    <name evidence="12" type="ORF">MAMA39_05790</name>
</gene>
<evidence type="ECO:0000256" key="1">
    <source>
        <dbReference type="ARBA" id="ARBA00022448"/>
    </source>
</evidence>
<keyword evidence="2 11" id="KW-0138">CF(0)</keyword>
<organism evidence="12 13">
    <name type="scientific">Mycoplasma amphoriforme A39</name>
    <dbReference type="NCBI Taxonomy" id="572419"/>
    <lineage>
        <taxon>Bacteria</taxon>
        <taxon>Bacillati</taxon>
        <taxon>Mycoplasmatota</taxon>
        <taxon>Mollicutes</taxon>
        <taxon>Mycoplasmataceae</taxon>
        <taxon>Mycoplasma</taxon>
    </lineage>
</organism>
<keyword evidence="6 11" id="KW-0406">Ion transport</keyword>
<dbReference type="KEGG" id="mamp:MAMA39_05790"/>
<keyword evidence="4 11" id="KW-0375">Hydrogen ion transport</keyword>
<evidence type="ECO:0000256" key="6">
    <source>
        <dbReference type="ARBA" id="ARBA00023065"/>
    </source>
</evidence>
<evidence type="ECO:0000256" key="10">
    <source>
        <dbReference type="ARBA" id="ARBA00037847"/>
    </source>
</evidence>
<accession>A0A292IJB7</accession>
<comment type="subcellular location">
    <subcellularLocation>
        <location evidence="10">Endomembrane system</location>
        <topology evidence="10">Single-pass membrane protein</topology>
    </subcellularLocation>
</comment>
<evidence type="ECO:0000256" key="9">
    <source>
        <dbReference type="ARBA" id="ARBA00025198"/>
    </source>
</evidence>
<comment type="similarity">
    <text evidence="11">Belongs to the ATPase B chain family.</text>
</comment>
<dbReference type="GO" id="GO:0045259">
    <property type="term" value="C:proton-transporting ATP synthase complex"/>
    <property type="evidence" value="ECO:0007669"/>
    <property type="project" value="UniProtKB-KW"/>
</dbReference>
<dbReference type="Proteomes" id="UP000261764">
    <property type="component" value="Chromosome I"/>
</dbReference>
<evidence type="ECO:0000256" key="8">
    <source>
        <dbReference type="ARBA" id="ARBA00023310"/>
    </source>
</evidence>
<keyword evidence="1 11" id="KW-0813">Transport</keyword>
<reference evidence="12 13" key="1">
    <citation type="journal article" date="2015" name="Clin. Infect. Dis.">
        <title>Genomic Investigations unmask Mycoplasma amphoriforme, a new respiratory pathogen.</title>
        <authorList>
            <person name="Gillespie S.H."/>
            <person name="Ling C.L."/>
            <person name="Oravcova K."/>
            <person name="Pinheiro M."/>
            <person name="Wells L."/>
            <person name="Bryant J.M."/>
            <person name="McHugh T.D."/>
            <person name="Bebear C."/>
            <person name="Webster D."/>
            <person name="Harris S.R."/>
            <person name="Seth-Smith H.M."/>
            <person name="Thomson N.R."/>
        </authorList>
    </citation>
    <scope>NUCLEOTIDE SEQUENCE [LARGE SCALE GENOMIC DNA]</scope>
    <source>
        <strain evidence="12 13">A39</strain>
    </source>
</reference>
<dbReference type="Pfam" id="PF00430">
    <property type="entry name" value="ATP-synt_B"/>
    <property type="match status" value="1"/>
</dbReference>
<keyword evidence="8" id="KW-0066">ATP synthesis</keyword>
<name>A0A292IJB7_9MOLU</name>
<evidence type="ECO:0000313" key="12">
    <source>
        <dbReference type="EMBL" id="CDN40696.1"/>
    </source>
</evidence>
<dbReference type="GO" id="GO:0012505">
    <property type="term" value="C:endomembrane system"/>
    <property type="evidence" value="ECO:0007669"/>
    <property type="project" value="UniProtKB-SubCell"/>
</dbReference>
<proteinExistence type="inferred from homology"/>
<evidence type="ECO:0000256" key="7">
    <source>
        <dbReference type="ARBA" id="ARBA00023136"/>
    </source>
</evidence>
<evidence type="ECO:0000256" key="4">
    <source>
        <dbReference type="ARBA" id="ARBA00022781"/>
    </source>
</evidence>
<dbReference type="EMBL" id="HG937516">
    <property type="protein sequence ID" value="CDN40696.1"/>
    <property type="molecule type" value="Genomic_DNA"/>
</dbReference>
<keyword evidence="5" id="KW-1133">Transmembrane helix</keyword>
<keyword evidence="7" id="KW-0472">Membrane</keyword>